<keyword evidence="4" id="KW-1185">Reference proteome</keyword>
<gene>
    <name evidence="3" type="ORF">PVAG01_11117</name>
</gene>
<proteinExistence type="predicted"/>
<feature type="compositionally biased region" description="Polar residues" evidence="1">
    <location>
        <begin position="255"/>
        <end position="265"/>
    </location>
</feature>
<dbReference type="Pfam" id="PF23155">
    <property type="entry name" value="DUF7053"/>
    <property type="match status" value="1"/>
</dbReference>
<evidence type="ECO:0000313" key="3">
    <source>
        <dbReference type="EMBL" id="KAL3417117.1"/>
    </source>
</evidence>
<dbReference type="Proteomes" id="UP001629113">
    <property type="component" value="Unassembled WGS sequence"/>
</dbReference>
<protein>
    <recommendedName>
        <fullName evidence="2">DUF7053 domain-containing protein</fullName>
    </recommendedName>
</protein>
<organism evidence="3 4">
    <name type="scientific">Phlyctema vagabunda</name>
    <dbReference type="NCBI Taxonomy" id="108571"/>
    <lineage>
        <taxon>Eukaryota</taxon>
        <taxon>Fungi</taxon>
        <taxon>Dikarya</taxon>
        <taxon>Ascomycota</taxon>
        <taxon>Pezizomycotina</taxon>
        <taxon>Leotiomycetes</taxon>
        <taxon>Helotiales</taxon>
        <taxon>Dermateaceae</taxon>
        <taxon>Phlyctema</taxon>
    </lineage>
</organism>
<dbReference type="PANTHER" id="PTHR38117:SF2">
    <property type="entry name" value="NACHT AND WD40 DOMAIN PROTEIN"/>
    <property type="match status" value="1"/>
</dbReference>
<feature type="domain" description="DUF7053" evidence="2">
    <location>
        <begin position="3"/>
        <end position="170"/>
    </location>
</feature>
<dbReference type="InterPro" id="IPR055481">
    <property type="entry name" value="DUF7053"/>
</dbReference>
<feature type="compositionally biased region" description="Basic and acidic residues" evidence="1">
    <location>
        <begin position="214"/>
        <end position="225"/>
    </location>
</feature>
<feature type="compositionally biased region" description="Polar residues" evidence="1">
    <location>
        <begin position="226"/>
        <end position="242"/>
    </location>
</feature>
<name>A0ABR4P1E3_9HELO</name>
<feature type="region of interest" description="Disordered" evidence="1">
    <location>
        <begin position="184"/>
        <end position="273"/>
    </location>
</feature>
<evidence type="ECO:0000313" key="4">
    <source>
        <dbReference type="Proteomes" id="UP001629113"/>
    </source>
</evidence>
<accession>A0ABR4P1E3</accession>
<sequence length="273" mass="30451">MSRRTVFTTITPLPAGISRATVIETLHDSLEMIDLNPSHEERHRIKSPPEATPEEYHCAWYQITDKVAYLPANMITGKVHFKACFHNLANGMQTHVYAPMGLDIKQKWTLGGTLPGEPVQPVEIGYGVPISGLYLREDVEMKCNFLVTKFVKKTLKQSLQALVARLIVRSQLVEASEANRRLTHDPYRSSMMSAPLSPPLSDPGSEPPQWYLDARNKETGGDNHRSSYPQYGQQKSYSLPQSPQFPPISEMAADTQKQSSNSHSNGHGAVELP</sequence>
<comment type="caution">
    <text evidence="3">The sequence shown here is derived from an EMBL/GenBank/DDBJ whole genome shotgun (WGS) entry which is preliminary data.</text>
</comment>
<evidence type="ECO:0000256" key="1">
    <source>
        <dbReference type="SAM" id="MobiDB-lite"/>
    </source>
</evidence>
<reference evidence="3 4" key="1">
    <citation type="submission" date="2024-06" db="EMBL/GenBank/DDBJ databases">
        <title>Complete genome of Phlyctema vagabunda strain 19-DSS-EL-015.</title>
        <authorList>
            <person name="Fiorenzani C."/>
        </authorList>
    </citation>
    <scope>NUCLEOTIDE SEQUENCE [LARGE SCALE GENOMIC DNA]</scope>
    <source>
        <strain evidence="3 4">19-DSS-EL-015</strain>
    </source>
</reference>
<dbReference type="PANTHER" id="PTHR38117">
    <property type="entry name" value="NACHT AND WD40 DOMAIN PROTEIN"/>
    <property type="match status" value="1"/>
</dbReference>
<dbReference type="EMBL" id="JBFCZG010000011">
    <property type="protein sequence ID" value="KAL3417117.1"/>
    <property type="molecule type" value="Genomic_DNA"/>
</dbReference>
<evidence type="ECO:0000259" key="2">
    <source>
        <dbReference type="Pfam" id="PF23155"/>
    </source>
</evidence>